<proteinExistence type="predicted"/>
<evidence type="ECO:0000313" key="3">
    <source>
        <dbReference type="EMBL" id="CAF88632.1"/>
    </source>
</evidence>
<dbReference type="PROSITE" id="PS50215">
    <property type="entry name" value="ADAM_MEPRO"/>
    <property type="match status" value="1"/>
</dbReference>
<gene>
    <name evidence="3" type="ORF">GSTENG00002130001</name>
</gene>
<dbReference type="PANTHER" id="PTHR11905:SF20">
    <property type="entry name" value="DISINTEGRIN AND METALLOPROTEINASE DOMAIN-CONTAINING PROTEIN 8"/>
    <property type="match status" value="1"/>
</dbReference>
<comment type="caution">
    <text evidence="1">Lacks conserved residue(s) required for the propagation of feature annotation.</text>
</comment>
<organism evidence="3">
    <name type="scientific">Tetraodon nigroviridis</name>
    <name type="common">Spotted green pufferfish</name>
    <name type="synonym">Chelonodon nigroviridis</name>
    <dbReference type="NCBI Taxonomy" id="99883"/>
    <lineage>
        <taxon>Eukaryota</taxon>
        <taxon>Metazoa</taxon>
        <taxon>Chordata</taxon>
        <taxon>Craniata</taxon>
        <taxon>Vertebrata</taxon>
        <taxon>Euteleostomi</taxon>
        <taxon>Actinopterygii</taxon>
        <taxon>Neopterygii</taxon>
        <taxon>Teleostei</taxon>
        <taxon>Neoteleostei</taxon>
        <taxon>Acanthomorphata</taxon>
        <taxon>Eupercaria</taxon>
        <taxon>Tetraodontiformes</taxon>
        <taxon>Tetradontoidea</taxon>
        <taxon>Tetraodontidae</taxon>
        <taxon>Tetraodon</taxon>
    </lineage>
</organism>
<reference evidence="3" key="2">
    <citation type="submission" date="2004-02" db="EMBL/GenBank/DDBJ databases">
        <authorList>
            <consortium name="Genoscope"/>
            <consortium name="Whitehead Institute Centre for Genome Research"/>
        </authorList>
    </citation>
    <scope>NUCLEOTIDE SEQUENCE</scope>
</reference>
<dbReference type="EMBL" id="CAAE01005196">
    <property type="protein sequence ID" value="CAF88632.1"/>
    <property type="molecule type" value="Genomic_DNA"/>
</dbReference>
<dbReference type="AlphaFoldDB" id="Q4TEQ0"/>
<dbReference type="GO" id="GO:0004222">
    <property type="term" value="F:metalloendopeptidase activity"/>
    <property type="evidence" value="ECO:0007669"/>
    <property type="project" value="InterPro"/>
</dbReference>
<sequence length="124" mass="14799">KYKKIGSTKMVESRVLEVANHVDKLYRPVGIRVMLVGLEIWSYRDLIDVSSDPELTLGRFLKWRQWSLLPRTKHDNAQLITIIISPLWAWPRPSHTRWVTTWVCPRRGKLRLWLPNNKERLHHV</sequence>
<name>Q4TEQ0_TETNG</name>
<dbReference type="GO" id="GO:0006954">
    <property type="term" value="P:inflammatory response"/>
    <property type="evidence" value="ECO:0007669"/>
    <property type="project" value="TreeGrafter"/>
</dbReference>
<dbReference type="Gene3D" id="3.40.390.10">
    <property type="entry name" value="Collagenase (Catalytic Domain)"/>
    <property type="match status" value="1"/>
</dbReference>
<dbReference type="GO" id="GO:0050839">
    <property type="term" value="F:cell adhesion molecule binding"/>
    <property type="evidence" value="ECO:0007669"/>
    <property type="project" value="TreeGrafter"/>
</dbReference>
<feature type="non-terminal residue" evidence="3">
    <location>
        <position position="1"/>
    </location>
</feature>
<dbReference type="Pfam" id="PF01421">
    <property type="entry name" value="Reprolysin"/>
    <property type="match status" value="1"/>
</dbReference>
<dbReference type="GO" id="GO:0002693">
    <property type="term" value="P:positive regulation of cellular extravasation"/>
    <property type="evidence" value="ECO:0007669"/>
    <property type="project" value="TreeGrafter"/>
</dbReference>
<dbReference type="InterPro" id="IPR024079">
    <property type="entry name" value="MetalloPept_cat_dom_sf"/>
</dbReference>
<dbReference type="GO" id="GO:0022407">
    <property type="term" value="P:regulation of cell-cell adhesion"/>
    <property type="evidence" value="ECO:0007669"/>
    <property type="project" value="TreeGrafter"/>
</dbReference>
<dbReference type="OrthoDB" id="5951731at2759"/>
<dbReference type="MEROPS" id="M12.212"/>
<evidence type="ECO:0000256" key="1">
    <source>
        <dbReference type="PROSITE-ProRule" id="PRU00276"/>
    </source>
</evidence>
<feature type="domain" description="Peptidase M12B" evidence="2">
    <location>
        <begin position="1"/>
        <end position="81"/>
    </location>
</feature>
<dbReference type="PANTHER" id="PTHR11905">
    <property type="entry name" value="ADAM A DISINTEGRIN AND METALLOPROTEASE DOMAIN"/>
    <property type="match status" value="1"/>
</dbReference>
<dbReference type="SUPFAM" id="SSF55486">
    <property type="entry name" value="Metalloproteases ('zincins'), catalytic domain"/>
    <property type="match status" value="1"/>
</dbReference>
<evidence type="ECO:0000259" key="2">
    <source>
        <dbReference type="PROSITE" id="PS50215"/>
    </source>
</evidence>
<accession>Q4TEQ0</accession>
<dbReference type="GO" id="GO:0051044">
    <property type="term" value="P:positive regulation of membrane protein ectodomain proteolysis"/>
    <property type="evidence" value="ECO:0007669"/>
    <property type="project" value="TreeGrafter"/>
</dbReference>
<dbReference type="InterPro" id="IPR001590">
    <property type="entry name" value="Peptidase_M12B"/>
</dbReference>
<dbReference type="KEGG" id="tng:GSTEN00002130G001"/>
<reference evidence="3" key="1">
    <citation type="journal article" date="2004" name="Nature">
        <title>Genome duplication in the teleost fish Tetraodon nigroviridis reveals the early vertebrate proto-karyotype.</title>
        <authorList>
            <person name="Jaillon O."/>
            <person name="Aury J.-M."/>
            <person name="Brunet F."/>
            <person name="Petit J.-L."/>
            <person name="Stange-Thomann N."/>
            <person name="Mauceli E."/>
            <person name="Bouneau L."/>
            <person name="Fischer C."/>
            <person name="Ozouf-Costaz C."/>
            <person name="Bernot A."/>
            <person name="Nicaud S."/>
            <person name="Jaffe D."/>
            <person name="Fisher S."/>
            <person name="Lutfalla G."/>
            <person name="Dossat C."/>
            <person name="Segurens B."/>
            <person name="Dasilva C."/>
            <person name="Salanoubat M."/>
            <person name="Levy M."/>
            <person name="Boudet N."/>
            <person name="Castellano S."/>
            <person name="Anthouard V."/>
            <person name="Jubin C."/>
            <person name="Castelli V."/>
            <person name="Katinka M."/>
            <person name="Vacherie B."/>
            <person name="Biemont C."/>
            <person name="Skalli Z."/>
            <person name="Cattolico L."/>
            <person name="Poulain J."/>
            <person name="De Berardinis V."/>
            <person name="Cruaud C."/>
            <person name="Duprat S."/>
            <person name="Brottier P."/>
            <person name="Coutanceau J.-P."/>
            <person name="Gouzy J."/>
            <person name="Parra G."/>
            <person name="Lardier G."/>
            <person name="Chapple C."/>
            <person name="McKernan K.J."/>
            <person name="McEwan P."/>
            <person name="Bosak S."/>
            <person name="Kellis M."/>
            <person name="Volff J.-N."/>
            <person name="Guigo R."/>
            <person name="Zody M.C."/>
            <person name="Mesirov J."/>
            <person name="Lindblad-Toh K."/>
            <person name="Birren B."/>
            <person name="Nusbaum C."/>
            <person name="Kahn D."/>
            <person name="Robinson-Rechavi M."/>
            <person name="Laudet V."/>
            <person name="Schachter V."/>
            <person name="Quetier F."/>
            <person name="Saurin W."/>
            <person name="Scarpelli C."/>
            <person name="Wincker P."/>
            <person name="Lander E.S."/>
            <person name="Weissenbach J."/>
            <person name="Roest Crollius H."/>
        </authorList>
    </citation>
    <scope>NUCLEOTIDE SEQUENCE [LARGE SCALE GENOMIC DNA]</scope>
</reference>
<dbReference type="GO" id="GO:0006508">
    <property type="term" value="P:proteolysis"/>
    <property type="evidence" value="ECO:0007669"/>
    <property type="project" value="InterPro"/>
</dbReference>
<protein>
    <submittedName>
        <fullName evidence="3">(spotted green pufferfish) hypothetical protein</fullName>
    </submittedName>
</protein>
<comment type="caution">
    <text evidence="3">The sequence shown here is derived from an EMBL/GenBank/DDBJ whole genome shotgun (WGS) entry which is preliminary data.</text>
</comment>